<organism evidence="7 8">
    <name type="scientific">Kiloniella laminariae</name>
    <dbReference type="NCBI Taxonomy" id="454162"/>
    <lineage>
        <taxon>Bacteria</taxon>
        <taxon>Pseudomonadati</taxon>
        <taxon>Pseudomonadota</taxon>
        <taxon>Alphaproteobacteria</taxon>
        <taxon>Rhodospirillales</taxon>
        <taxon>Kiloniellaceae</taxon>
        <taxon>Kiloniella</taxon>
    </lineage>
</organism>
<comment type="subcellular location">
    <subcellularLocation>
        <location evidence="1">Cell membrane</location>
        <topology evidence="1">Multi-pass membrane protein</topology>
    </subcellularLocation>
</comment>
<dbReference type="InterPro" id="IPR011527">
    <property type="entry name" value="ABC1_TM_dom"/>
</dbReference>
<evidence type="ECO:0000256" key="3">
    <source>
        <dbReference type="ARBA" id="ARBA00022989"/>
    </source>
</evidence>
<gene>
    <name evidence="7" type="ORF">O4H49_11155</name>
</gene>
<dbReference type="Pfam" id="PF13748">
    <property type="entry name" value="ABC_membrane_3"/>
    <property type="match status" value="1"/>
</dbReference>
<accession>A0ABT4LJS0</accession>
<keyword evidence="2 5" id="KW-0812">Transmembrane</keyword>
<feature type="transmembrane region" description="Helical" evidence="5">
    <location>
        <begin position="213"/>
        <end position="233"/>
    </location>
</feature>
<evidence type="ECO:0000313" key="7">
    <source>
        <dbReference type="EMBL" id="MCZ4281339.1"/>
    </source>
</evidence>
<dbReference type="Proteomes" id="UP001069802">
    <property type="component" value="Unassembled WGS sequence"/>
</dbReference>
<keyword evidence="8" id="KW-1185">Reference proteome</keyword>
<evidence type="ECO:0000256" key="2">
    <source>
        <dbReference type="ARBA" id="ARBA00022692"/>
    </source>
</evidence>
<evidence type="ECO:0000256" key="4">
    <source>
        <dbReference type="ARBA" id="ARBA00023136"/>
    </source>
</evidence>
<name>A0ABT4LJS0_9PROT</name>
<comment type="caution">
    <text evidence="7">The sequence shown here is derived from an EMBL/GenBank/DDBJ whole genome shotgun (WGS) entry which is preliminary data.</text>
</comment>
<feature type="domain" description="ABC transmembrane type-1" evidence="6">
    <location>
        <begin position="25"/>
        <end position="271"/>
    </location>
</feature>
<keyword evidence="4 5" id="KW-0472">Membrane</keyword>
<evidence type="ECO:0000259" key="6">
    <source>
        <dbReference type="PROSITE" id="PS50929"/>
    </source>
</evidence>
<dbReference type="SUPFAM" id="SSF90123">
    <property type="entry name" value="ABC transporter transmembrane region"/>
    <property type="match status" value="1"/>
</dbReference>
<evidence type="ECO:0000313" key="8">
    <source>
        <dbReference type="Proteomes" id="UP001069802"/>
    </source>
</evidence>
<dbReference type="RefSeq" id="WP_269423498.1">
    <property type="nucleotide sequence ID" value="NZ_JAPWGY010000003.1"/>
</dbReference>
<reference evidence="7" key="1">
    <citation type="submission" date="2022-12" db="EMBL/GenBank/DDBJ databases">
        <title>Bacterial isolates from different developmental stages of Nematostella vectensis.</title>
        <authorList>
            <person name="Fraune S."/>
        </authorList>
    </citation>
    <scope>NUCLEOTIDE SEQUENCE</scope>
    <source>
        <strain evidence="7">G21630-S1</strain>
    </source>
</reference>
<dbReference type="Gene3D" id="1.20.1560.10">
    <property type="entry name" value="ABC transporter type 1, transmembrane domain"/>
    <property type="match status" value="1"/>
</dbReference>
<dbReference type="EMBL" id="JAPWGY010000003">
    <property type="protein sequence ID" value="MCZ4281339.1"/>
    <property type="molecule type" value="Genomic_DNA"/>
</dbReference>
<evidence type="ECO:0000256" key="1">
    <source>
        <dbReference type="ARBA" id="ARBA00004651"/>
    </source>
</evidence>
<protein>
    <submittedName>
        <fullName evidence="7">ABC transporter six-transmembrane domain-containing protein</fullName>
    </submittedName>
</protein>
<proteinExistence type="predicted"/>
<dbReference type="InterPro" id="IPR036640">
    <property type="entry name" value="ABC1_TM_sf"/>
</dbReference>
<feature type="transmembrane region" description="Helical" evidence="5">
    <location>
        <begin position="21"/>
        <end position="43"/>
    </location>
</feature>
<feature type="transmembrane region" description="Helical" evidence="5">
    <location>
        <begin position="55"/>
        <end position="76"/>
    </location>
</feature>
<keyword evidence="3 5" id="KW-1133">Transmembrane helix</keyword>
<evidence type="ECO:0000256" key="5">
    <source>
        <dbReference type="SAM" id="Phobius"/>
    </source>
</evidence>
<sequence length="283" mass="32048">MLENRTLTIASLLTAFFRPVLLTWLLTLCETGLVAIVPLFIGFAIDGLLKDSMDAYQHLGIVLALLMIIAVLRRIYDTRVYGAIRVEVGKTQIFRSDKVPVSTLNARLGMARELVDFLEQEIPTIMNSFVQIAVSLIVLYVFNPVLCNAALIATALVITLYAFCHRRFYRLNADHNQQSEQQVNILEQKSKHAVLEHLDKLRRIEISLSDTEACLYGLIFAVFFGFIAFNLWVAATGMETTVGTIFSIINYSWEFVEAALVIPMALQNWSRISEIIQRINKQD</sequence>
<dbReference type="PROSITE" id="PS50929">
    <property type="entry name" value="ABC_TM1F"/>
    <property type="match status" value="1"/>
</dbReference>